<keyword evidence="1" id="KW-0472">Membrane</keyword>
<dbReference type="Proteomes" id="UP000809349">
    <property type="component" value="Unassembled WGS sequence"/>
</dbReference>
<name>A0ABS7SU66_9BURK</name>
<feature type="domain" description="DUF6644" evidence="2">
    <location>
        <begin position="7"/>
        <end position="136"/>
    </location>
</feature>
<feature type="transmembrane region" description="Helical" evidence="1">
    <location>
        <begin position="7"/>
        <end position="31"/>
    </location>
</feature>
<reference evidence="3 4" key="2">
    <citation type="submission" date="2021-08" db="EMBL/GenBank/DDBJ databases">
        <title>Massilia sp. R798.</title>
        <authorList>
            <person name="Baek J.H."/>
            <person name="Jung H.S."/>
            <person name="Kim K.R."/>
            <person name="Jeon C.O."/>
        </authorList>
    </citation>
    <scope>NUCLEOTIDE SEQUENCE [LARGE SCALE GENOMIC DNA]</scope>
    <source>
        <strain evidence="3 4">R798</strain>
    </source>
</reference>
<dbReference type="EMBL" id="JAFBIL020000008">
    <property type="protein sequence ID" value="MBZ2209513.1"/>
    <property type="molecule type" value="Genomic_DNA"/>
</dbReference>
<feature type="transmembrane region" description="Helical" evidence="1">
    <location>
        <begin position="74"/>
        <end position="95"/>
    </location>
</feature>
<keyword evidence="1" id="KW-1133">Transmembrane helix</keyword>
<protein>
    <recommendedName>
        <fullName evidence="2">DUF6644 domain-containing protein</fullName>
    </recommendedName>
</protein>
<gene>
    <name evidence="3" type="ORF">I4X03_019780</name>
</gene>
<sequence>MYPIVEIVHIVGFAVLVGSVAMFDLRVLGFARALPLKALGRHLLPWALASLALIVPAGFMMFSAHPHDFAGSTVFQLKLALIAAAGVNAAIFHAGPYRGAVGWNDGAPAPLAAKAHAAASLLIWIAVISCGRLLAYT</sequence>
<proteinExistence type="predicted"/>
<reference evidence="3 4" key="1">
    <citation type="submission" date="2021-01" db="EMBL/GenBank/DDBJ databases">
        <authorList>
            <person name="Ruan W."/>
            <person name="Khan S.A."/>
            <person name="Jeon C.O."/>
        </authorList>
    </citation>
    <scope>NUCLEOTIDE SEQUENCE [LARGE SCALE GENOMIC DNA]</scope>
    <source>
        <strain evidence="3 4">R798</strain>
    </source>
</reference>
<feature type="transmembrane region" description="Helical" evidence="1">
    <location>
        <begin position="43"/>
        <end position="62"/>
    </location>
</feature>
<accession>A0ABS7SU66</accession>
<keyword evidence="4" id="KW-1185">Reference proteome</keyword>
<evidence type="ECO:0000259" key="2">
    <source>
        <dbReference type="Pfam" id="PF20349"/>
    </source>
</evidence>
<dbReference type="Pfam" id="PF20349">
    <property type="entry name" value="DUF6644"/>
    <property type="match status" value="1"/>
</dbReference>
<keyword evidence="1" id="KW-0812">Transmembrane</keyword>
<evidence type="ECO:0000256" key="1">
    <source>
        <dbReference type="SAM" id="Phobius"/>
    </source>
</evidence>
<feature type="transmembrane region" description="Helical" evidence="1">
    <location>
        <begin position="115"/>
        <end position="135"/>
    </location>
</feature>
<evidence type="ECO:0000313" key="3">
    <source>
        <dbReference type="EMBL" id="MBZ2209513.1"/>
    </source>
</evidence>
<dbReference type="InterPro" id="IPR046586">
    <property type="entry name" value="DUF6644"/>
</dbReference>
<comment type="caution">
    <text evidence="3">The sequence shown here is derived from an EMBL/GenBank/DDBJ whole genome shotgun (WGS) entry which is preliminary data.</text>
</comment>
<organism evidence="3 4">
    <name type="scientific">Massilia soli</name>
    <dbReference type="NCBI Taxonomy" id="2792854"/>
    <lineage>
        <taxon>Bacteria</taxon>
        <taxon>Pseudomonadati</taxon>
        <taxon>Pseudomonadota</taxon>
        <taxon>Betaproteobacteria</taxon>
        <taxon>Burkholderiales</taxon>
        <taxon>Oxalobacteraceae</taxon>
        <taxon>Telluria group</taxon>
        <taxon>Massilia</taxon>
    </lineage>
</organism>
<evidence type="ECO:0000313" key="4">
    <source>
        <dbReference type="Proteomes" id="UP000809349"/>
    </source>
</evidence>